<organism evidence="2 3">
    <name type="scientific">Aureimonas endophytica</name>
    <dbReference type="NCBI Taxonomy" id="2027858"/>
    <lineage>
        <taxon>Bacteria</taxon>
        <taxon>Pseudomonadati</taxon>
        <taxon>Pseudomonadota</taxon>
        <taxon>Alphaproteobacteria</taxon>
        <taxon>Hyphomicrobiales</taxon>
        <taxon>Aurantimonadaceae</taxon>
        <taxon>Aureimonas</taxon>
    </lineage>
</organism>
<evidence type="ECO:0000256" key="1">
    <source>
        <dbReference type="SAM" id="MobiDB-lite"/>
    </source>
</evidence>
<keyword evidence="2" id="KW-0808">Transferase</keyword>
<reference evidence="2" key="1">
    <citation type="journal article" date="2014" name="Int. J. Syst. Evol. Microbiol.">
        <title>Complete genome sequence of Corynebacterium casei LMG S-19264T (=DSM 44701T), isolated from a smear-ripened cheese.</title>
        <authorList>
            <consortium name="US DOE Joint Genome Institute (JGI-PGF)"/>
            <person name="Walter F."/>
            <person name="Albersmeier A."/>
            <person name="Kalinowski J."/>
            <person name="Ruckert C."/>
        </authorList>
    </citation>
    <scope>NUCLEOTIDE SEQUENCE</scope>
    <source>
        <strain evidence="2">CGMCC 1.15367</strain>
    </source>
</reference>
<keyword evidence="3" id="KW-1185">Reference proteome</keyword>
<sequence>MVGIASRDRRPGPMHLLFISSMLPEDEPRSGFDIATRAIAEEYRRQGVRLSFAGFRRPGSGTPRPGEVALGELAPENSGATRRQKAAWLLRALHLGLPVSAAKLALLGRDALEARLAEAGPVDAYVLNSIQMPAAYPFLAATKPSVFVAHNVEHRSAAENALHAGSRFTAALYRREAALLHAAEERACRDARIIHTLSAEDLPGLGLVGHPAAYTLPLTIGRPAIADDGVRRQDIGLIGTWSWAPNRIGLDWFLAEVVPLLPADIGIAVAGVFDGRPPKAPPNVRFLGRVPDAQRFVRASRVVALAAKGGTGVQLKTIEALEEGMPCVATRSALRGVESLPPNVAVADAAPDFARALLDMVAAARAGMAGRANGLAFALSQRHALSSAVERTIADLEAILPHPPRRGKPRPAAEAPADRLTMPPIAAGRS</sequence>
<protein>
    <submittedName>
        <fullName evidence="2">Glycosyl transferase</fullName>
    </submittedName>
</protein>
<proteinExistence type="predicted"/>
<gene>
    <name evidence="2" type="ORF">GCM10011390_14570</name>
</gene>
<evidence type="ECO:0000313" key="3">
    <source>
        <dbReference type="Proteomes" id="UP000644699"/>
    </source>
</evidence>
<dbReference type="Pfam" id="PF13692">
    <property type="entry name" value="Glyco_trans_1_4"/>
    <property type="match status" value="1"/>
</dbReference>
<evidence type="ECO:0000313" key="2">
    <source>
        <dbReference type="EMBL" id="GGD96892.1"/>
    </source>
</evidence>
<dbReference type="SUPFAM" id="SSF53756">
    <property type="entry name" value="UDP-Glycosyltransferase/glycogen phosphorylase"/>
    <property type="match status" value="1"/>
</dbReference>
<accession>A0A916ZGR8</accession>
<dbReference type="AlphaFoldDB" id="A0A916ZGR8"/>
<dbReference type="Gene3D" id="3.40.50.2000">
    <property type="entry name" value="Glycogen Phosphorylase B"/>
    <property type="match status" value="1"/>
</dbReference>
<reference evidence="2" key="2">
    <citation type="submission" date="2020-09" db="EMBL/GenBank/DDBJ databases">
        <authorList>
            <person name="Sun Q."/>
            <person name="Zhou Y."/>
        </authorList>
    </citation>
    <scope>NUCLEOTIDE SEQUENCE</scope>
    <source>
        <strain evidence="2">CGMCC 1.15367</strain>
    </source>
</reference>
<feature type="region of interest" description="Disordered" evidence="1">
    <location>
        <begin position="400"/>
        <end position="430"/>
    </location>
</feature>
<dbReference type="Proteomes" id="UP000644699">
    <property type="component" value="Unassembled WGS sequence"/>
</dbReference>
<dbReference type="GO" id="GO:0016740">
    <property type="term" value="F:transferase activity"/>
    <property type="evidence" value="ECO:0007669"/>
    <property type="project" value="UniProtKB-KW"/>
</dbReference>
<dbReference type="EMBL" id="BMIQ01000002">
    <property type="protein sequence ID" value="GGD96892.1"/>
    <property type="molecule type" value="Genomic_DNA"/>
</dbReference>
<name>A0A916ZGR8_9HYPH</name>
<comment type="caution">
    <text evidence="2">The sequence shown here is derived from an EMBL/GenBank/DDBJ whole genome shotgun (WGS) entry which is preliminary data.</text>
</comment>